<dbReference type="Proteomes" id="UP001561046">
    <property type="component" value="Unassembled WGS sequence"/>
</dbReference>
<evidence type="ECO:0000313" key="2">
    <source>
        <dbReference type="EMBL" id="MEX8191878.1"/>
    </source>
</evidence>
<dbReference type="CDD" id="cd02440">
    <property type="entry name" value="AdoMet_MTases"/>
    <property type="match status" value="1"/>
</dbReference>
<sequence length="205" mass="22595">MQSKLHWEQVYTTKAADALSWYAPHLDASLQYIQATQLGTQAAIVDIGGGEATLVDDLLEAGYRQLTVLDISAKALEVAAQRLGESAAGVQWIAADVLEHDFAAKSVDIWHDRAVFHFLTETWQRQAYVAQVLQALKPGGFAIVGTFGPNGPQQCSGLPVMRYAPEALHGAFGESFHLVRHSIDMHTTPWGSPQEFVYCFCRRHT</sequence>
<dbReference type="SUPFAM" id="SSF53335">
    <property type="entry name" value="S-adenosyl-L-methionine-dependent methyltransferases"/>
    <property type="match status" value="1"/>
</dbReference>
<dbReference type="InterPro" id="IPR041698">
    <property type="entry name" value="Methyltransf_25"/>
</dbReference>
<dbReference type="Pfam" id="PF13649">
    <property type="entry name" value="Methyltransf_25"/>
    <property type="match status" value="1"/>
</dbReference>
<dbReference type="InterPro" id="IPR029063">
    <property type="entry name" value="SAM-dependent_MTases_sf"/>
</dbReference>
<dbReference type="Gene3D" id="3.40.50.150">
    <property type="entry name" value="Vaccinia Virus protein VP39"/>
    <property type="match status" value="1"/>
</dbReference>
<dbReference type="PANTHER" id="PTHR12843:SF5">
    <property type="entry name" value="EEF1A LYSINE METHYLTRANSFERASE 2"/>
    <property type="match status" value="1"/>
</dbReference>
<evidence type="ECO:0000259" key="1">
    <source>
        <dbReference type="Pfam" id="PF13649"/>
    </source>
</evidence>
<dbReference type="GO" id="GO:0008168">
    <property type="term" value="F:methyltransferase activity"/>
    <property type="evidence" value="ECO:0007669"/>
    <property type="project" value="UniProtKB-KW"/>
</dbReference>
<gene>
    <name evidence="2" type="ORF">AB6724_03380</name>
</gene>
<proteinExistence type="predicted"/>
<feature type="domain" description="Methyltransferase" evidence="1">
    <location>
        <begin position="44"/>
        <end position="140"/>
    </location>
</feature>
<keyword evidence="3" id="KW-1185">Reference proteome</keyword>
<reference evidence="2 3" key="1">
    <citation type="journal article" date="2013" name="Int. J. Syst. Evol. Microbiol.">
        <title>Comamonas guangdongensis sp. nov., isolated from subterranean forest sediment, and emended description of the genus Comamonas.</title>
        <authorList>
            <person name="Zhang J."/>
            <person name="Wang Y."/>
            <person name="Zhou S."/>
            <person name="Wu C."/>
            <person name="He J."/>
            <person name="Li F."/>
        </authorList>
    </citation>
    <scope>NUCLEOTIDE SEQUENCE [LARGE SCALE GENOMIC DNA]</scope>
    <source>
        <strain evidence="2 3">CCTCC AB2011133</strain>
    </source>
</reference>
<keyword evidence="2" id="KW-0808">Transferase</keyword>
<organism evidence="2 3">
    <name type="scientific">Comamonas guangdongensis</name>
    <dbReference type="NCBI Taxonomy" id="510515"/>
    <lineage>
        <taxon>Bacteria</taxon>
        <taxon>Pseudomonadati</taxon>
        <taxon>Pseudomonadota</taxon>
        <taxon>Betaproteobacteria</taxon>
        <taxon>Burkholderiales</taxon>
        <taxon>Comamonadaceae</taxon>
        <taxon>Comamonas</taxon>
    </lineage>
</organism>
<protein>
    <submittedName>
        <fullName evidence="2">Class I SAM-dependent methyltransferase</fullName>
        <ecNumber evidence="2">2.1.1.-</ecNumber>
    </submittedName>
</protein>
<name>A0ABV3ZQP7_9BURK</name>
<dbReference type="PANTHER" id="PTHR12843">
    <property type="entry name" value="PROTEIN-LYSINE N-METHYLTRANSFERASE METTL10"/>
    <property type="match status" value="1"/>
</dbReference>
<dbReference type="GO" id="GO:0032259">
    <property type="term" value="P:methylation"/>
    <property type="evidence" value="ECO:0007669"/>
    <property type="project" value="UniProtKB-KW"/>
</dbReference>
<dbReference type="RefSeq" id="WP_369337099.1">
    <property type="nucleotide sequence ID" value="NZ_JBFYGN010000003.1"/>
</dbReference>
<dbReference type="EMBL" id="JBFYGN010000003">
    <property type="protein sequence ID" value="MEX8191878.1"/>
    <property type="molecule type" value="Genomic_DNA"/>
</dbReference>
<accession>A0ABV3ZQP7</accession>
<keyword evidence="2" id="KW-0489">Methyltransferase</keyword>
<dbReference type="EC" id="2.1.1.-" evidence="2"/>
<evidence type="ECO:0000313" key="3">
    <source>
        <dbReference type="Proteomes" id="UP001561046"/>
    </source>
</evidence>
<comment type="caution">
    <text evidence="2">The sequence shown here is derived from an EMBL/GenBank/DDBJ whole genome shotgun (WGS) entry which is preliminary data.</text>
</comment>